<dbReference type="Gene3D" id="2.30.42.10">
    <property type="match status" value="1"/>
</dbReference>
<dbReference type="RefSeq" id="WP_141646290.1">
    <property type="nucleotide sequence ID" value="NZ_VIFM01000161.1"/>
</dbReference>
<dbReference type="AlphaFoldDB" id="A0A540WU57"/>
<feature type="domain" description="PDZ" evidence="3">
    <location>
        <begin position="871"/>
        <end position="931"/>
    </location>
</feature>
<dbReference type="InterPro" id="IPR001478">
    <property type="entry name" value="PDZ"/>
</dbReference>
<feature type="compositionally biased region" description="Basic and acidic residues" evidence="2">
    <location>
        <begin position="140"/>
        <end position="150"/>
    </location>
</feature>
<keyword evidence="1" id="KW-0732">Signal</keyword>
<comment type="caution">
    <text evidence="4">The sequence shown here is derived from an EMBL/GenBank/DDBJ whole genome shotgun (WGS) entry which is preliminary data.</text>
</comment>
<evidence type="ECO:0000259" key="3">
    <source>
        <dbReference type="PROSITE" id="PS50106"/>
    </source>
</evidence>
<dbReference type="GO" id="GO:0030246">
    <property type="term" value="F:carbohydrate binding"/>
    <property type="evidence" value="ECO:0007669"/>
    <property type="project" value="InterPro"/>
</dbReference>
<sequence>MRLRSQRPIFFAALLAIGAVLLLWFRVPRPGTPSDPTPSAPRETQASSSGAGVTARAESVSAAVRDEPAAPDEGAFVVRVVGVSGPVAGANVRAWRKQSKDLVDAAASSWRLAAEGTTGEDGTLRLPTRPGDYLLSAHAEGHAPARREATRPAGEAETSVELTLSAGVTLQGRTVAENGGEPVPLAEVTLHPYPGAAIAWAEPAAIAEEAVTATSDERGQFQFTGLAPGRYGLTAEAPGFSRRTLRFLHVPQQGELVVGLWGAGTLEGFVVDGKGQPVTGAQVTASGGRAPVSTTSSEGGGFALEVGGGDWVLSARHGDAVGRVPGTLFVAPGETLRGLTVALGSTSGLTGQVRSTGDEAPVRGAVLVVSPTGADGELARTTSGGEGIYRLGLPPGEYDVQVHAPGFASATHDGVVVSEGAHATLDVKLEPATAEVEGVVVNPQGQPVAGAEVRAQPPRNGGGAAATTRTDSQGAYTLSGLVPGRMSVRARRDGSQGWTSRMETLKAGTRTRVDLTLTDSGMVQGMVTQSSGKPLSEPAVVRAVPRGAPGGTSDLAWAETDAAGLYQLELPAGVYQLTAVLPRARFIYFQDDDPSVTVQAGSAVQQDLVLVEERGISGTVREPSGAPSPFAVVAAVQGGDMPFTMRVQADENGTFAIPTRPSGAPPLQELAAHNGGRVVRVPSVREGQGLMDLRLKPAAHLRGRVVARGGAVPAGFTLRLTEDNGEELPWEPLAPSTRRFSGDTFEMRDAPGQVVKVHVQTQDGRTGSARVALEPGGSANVEVSLTTGGAASIIGRAVWSRGGGPAAGVAVFLDRAVTARPDTVTGVDGRFHLDEVRPGPHTVRLMPPEGRVETHSVKVTEAETSDLGDVTVSPRRATPGTVGAGFSEERGQVAVAWLTPDGPAARAGVAVGDRLLAVDGLVVRDRSEAEARTRGAPGTPVRLQVRREGGERELQATRAE</sequence>
<evidence type="ECO:0000313" key="4">
    <source>
        <dbReference type="EMBL" id="TQF11984.1"/>
    </source>
</evidence>
<reference evidence="4 5" key="1">
    <citation type="submission" date="2019-06" db="EMBL/GenBank/DDBJ databases">
        <authorList>
            <person name="Livingstone P."/>
            <person name="Whitworth D."/>
        </authorList>
    </citation>
    <scope>NUCLEOTIDE SEQUENCE [LARGE SCALE GENOMIC DNA]</scope>
    <source>
        <strain evidence="4 5">AM401</strain>
    </source>
</reference>
<dbReference type="PANTHER" id="PTHR23303">
    <property type="entry name" value="CARBOXYPEPTIDASE REGULATORY REGION-CONTAINING"/>
    <property type="match status" value="1"/>
</dbReference>
<dbReference type="SUPFAM" id="SSF49464">
    <property type="entry name" value="Carboxypeptidase regulatory domain-like"/>
    <property type="match status" value="1"/>
</dbReference>
<dbReference type="InterPro" id="IPR041489">
    <property type="entry name" value="PDZ_6"/>
</dbReference>
<protein>
    <submittedName>
        <fullName evidence="4">PDZ domain-containing protein</fullName>
    </submittedName>
</protein>
<name>A0A540WU57_9BACT</name>
<dbReference type="InterPro" id="IPR036034">
    <property type="entry name" value="PDZ_sf"/>
</dbReference>
<dbReference type="SUPFAM" id="SSF49452">
    <property type="entry name" value="Starch-binding domain-like"/>
    <property type="match status" value="6"/>
</dbReference>
<evidence type="ECO:0000313" key="5">
    <source>
        <dbReference type="Proteomes" id="UP000315369"/>
    </source>
</evidence>
<dbReference type="SMART" id="SM00228">
    <property type="entry name" value="PDZ"/>
    <property type="match status" value="1"/>
</dbReference>
<accession>A0A540WU57</accession>
<dbReference type="PANTHER" id="PTHR23303:SF14">
    <property type="entry name" value="BOS COMPLEX SUBUNIT NOMO1-RELATED"/>
    <property type="match status" value="1"/>
</dbReference>
<dbReference type="Pfam" id="PF17820">
    <property type="entry name" value="PDZ_6"/>
    <property type="match status" value="1"/>
</dbReference>
<dbReference type="InterPro" id="IPR051417">
    <property type="entry name" value="SDr/BOS_complex"/>
</dbReference>
<evidence type="ECO:0000256" key="1">
    <source>
        <dbReference type="ARBA" id="ARBA00022729"/>
    </source>
</evidence>
<dbReference type="Gene3D" id="2.60.40.1120">
    <property type="entry name" value="Carboxypeptidase-like, regulatory domain"/>
    <property type="match status" value="5"/>
</dbReference>
<feature type="region of interest" description="Disordered" evidence="2">
    <location>
        <begin position="140"/>
        <end position="159"/>
    </location>
</feature>
<dbReference type="EMBL" id="VIFM01000161">
    <property type="protein sequence ID" value="TQF11984.1"/>
    <property type="molecule type" value="Genomic_DNA"/>
</dbReference>
<dbReference type="PROSITE" id="PS50106">
    <property type="entry name" value="PDZ"/>
    <property type="match status" value="1"/>
</dbReference>
<feature type="compositionally biased region" description="Polar residues" evidence="2">
    <location>
        <begin position="42"/>
        <end position="51"/>
    </location>
</feature>
<dbReference type="OrthoDB" id="5491003at2"/>
<dbReference type="InterPro" id="IPR013784">
    <property type="entry name" value="Carb-bd-like_fold"/>
</dbReference>
<keyword evidence="5" id="KW-1185">Reference proteome</keyword>
<dbReference type="InterPro" id="IPR008969">
    <property type="entry name" value="CarboxyPept-like_regulatory"/>
</dbReference>
<gene>
    <name evidence="4" type="ORF">FJV41_31475</name>
</gene>
<feature type="region of interest" description="Disordered" evidence="2">
    <location>
        <begin position="447"/>
        <end position="469"/>
    </location>
</feature>
<proteinExistence type="predicted"/>
<dbReference type="Proteomes" id="UP000315369">
    <property type="component" value="Unassembled WGS sequence"/>
</dbReference>
<feature type="compositionally biased region" description="Basic and acidic residues" evidence="2">
    <location>
        <begin position="945"/>
        <end position="960"/>
    </location>
</feature>
<dbReference type="SUPFAM" id="SSF50156">
    <property type="entry name" value="PDZ domain-like"/>
    <property type="match status" value="1"/>
</dbReference>
<feature type="region of interest" description="Disordered" evidence="2">
    <location>
        <begin position="31"/>
        <end position="68"/>
    </location>
</feature>
<evidence type="ECO:0000256" key="2">
    <source>
        <dbReference type="SAM" id="MobiDB-lite"/>
    </source>
</evidence>
<organism evidence="4 5">
    <name type="scientific">Myxococcus llanfairpwllgwyngyllgogerychwyrndrobwllllantysiliogogogochensis</name>
    <dbReference type="NCBI Taxonomy" id="2590453"/>
    <lineage>
        <taxon>Bacteria</taxon>
        <taxon>Pseudomonadati</taxon>
        <taxon>Myxococcota</taxon>
        <taxon>Myxococcia</taxon>
        <taxon>Myxococcales</taxon>
        <taxon>Cystobacterineae</taxon>
        <taxon>Myxococcaceae</taxon>
        <taxon>Myxococcus</taxon>
    </lineage>
</organism>
<feature type="region of interest" description="Disordered" evidence="2">
    <location>
        <begin position="926"/>
        <end position="960"/>
    </location>
</feature>
<dbReference type="Pfam" id="PF13620">
    <property type="entry name" value="CarboxypepD_reg"/>
    <property type="match status" value="3"/>
</dbReference>